<keyword evidence="7 11" id="KW-0333">Golgi apparatus</keyword>
<protein>
    <recommendedName>
        <fullName evidence="11">Glycosyltransferases</fullName>
        <ecNumber evidence="11">2.4.-.-</ecNumber>
    </recommendedName>
</protein>
<dbReference type="SUPFAM" id="SSF53448">
    <property type="entry name" value="Nucleotide-diphospho-sugar transferases"/>
    <property type="match status" value="1"/>
</dbReference>
<evidence type="ECO:0000256" key="2">
    <source>
        <dbReference type="ARBA" id="ARBA00007706"/>
    </source>
</evidence>
<evidence type="ECO:0000256" key="11">
    <source>
        <dbReference type="RuleBase" id="RU363127"/>
    </source>
</evidence>
<evidence type="ECO:0000256" key="7">
    <source>
        <dbReference type="ARBA" id="ARBA00023034"/>
    </source>
</evidence>
<dbReference type="InterPro" id="IPR005027">
    <property type="entry name" value="Glyco_trans_43"/>
</dbReference>
<dbReference type="EMBL" id="JADBGQ010000008">
    <property type="protein sequence ID" value="KAG5385347.1"/>
    <property type="molecule type" value="Genomic_DNA"/>
</dbReference>
<comment type="caution">
    <text evidence="12">The sequence shown here is derived from an EMBL/GenBank/DDBJ whole genome shotgun (WGS) entry which is preliminary data.</text>
</comment>
<reference evidence="12 13" key="1">
    <citation type="submission" date="2021-03" db="EMBL/GenBank/DDBJ databases">
        <authorList>
            <person name="King G.J."/>
            <person name="Bancroft I."/>
            <person name="Baten A."/>
            <person name="Bloomfield J."/>
            <person name="Borpatragohain P."/>
            <person name="He Z."/>
            <person name="Irish N."/>
            <person name="Irwin J."/>
            <person name="Liu K."/>
            <person name="Mauleon R.P."/>
            <person name="Moore J."/>
            <person name="Morris R."/>
            <person name="Ostergaard L."/>
            <person name="Wang B."/>
            <person name="Wells R."/>
        </authorList>
    </citation>
    <scope>NUCLEOTIDE SEQUENCE [LARGE SCALE GENOMIC DNA]</scope>
    <source>
        <strain evidence="12">R-o-18</strain>
        <tissue evidence="12">Leaf</tissue>
    </source>
</reference>
<accession>A0ABQ7LGI3</accession>
<evidence type="ECO:0000256" key="6">
    <source>
        <dbReference type="ARBA" id="ARBA00022989"/>
    </source>
</evidence>
<keyword evidence="3 11" id="KW-0808">Transferase</keyword>
<comment type="similarity">
    <text evidence="2 11">Belongs to the glycosyltransferase 43 family.</text>
</comment>
<gene>
    <name evidence="12" type="primary">A09g514770.1_BraROA</name>
    <name evidence="12" type="ORF">IGI04_036817</name>
</gene>
<proteinExistence type="inferred from homology"/>
<comment type="subcellular location">
    <subcellularLocation>
        <location evidence="1 11">Golgi apparatus membrane</location>
        <topology evidence="1 11">Single-pass type II membrane protein</topology>
    </subcellularLocation>
</comment>
<evidence type="ECO:0000256" key="9">
    <source>
        <dbReference type="ARBA" id="ARBA00023180"/>
    </source>
</evidence>
<comment type="function">
    <text evidence="11">Involved in the synthesis of glucuronoxylan hemicellulose in secondary cell walls.</text>
</comment>
<dbReference type="InterPro" id="IPR029044">
    <property type="entry name" value="Nucleotide-diphossugar_trans"/>
</dbReference>
<keyword evidence="9" id="KW-0325">Glycoprotein</keyword>
<dbReference type="Proteomes" id="UP000823674">
    <property type="component" value="Chromosome A09"/>
</dbReference>
<evidence type="ECO:0000313" key="13">
    <source>
        <dbReference type="Proteomes" id="UP000823674"/>
    </source>
</evidence>
<keyword evidence="5 11" id="KW-0735">Signal-anchor</keyword>
<evidence type="ECO:0000256" key="3">
    <source>
        <dbReference type="ARBA" id="ARBA00022679"/>
    </source>
</evidence>
<keyword evidence="13" id="KW-1185">Reference proteome</keyword>
<dbReference type="Pfam" id="PF03360">
    <property type="entry name" value="Glyco_transf_43"/>
    <property type="match status" value="1"/>
</dbReference>
<evidence type="ECO:0000313" key="12">
    <source>
        <dbReference type="EMBL" id="KAG5385347.1"/>
    </source>
</evidence>
<keyword evidence="8" id="KW-0472">Membrane</keyword>
<dbReference type="PANTHER" id="PTHR10896:SF65">
    <property type="entry name" value="GALACTOSYLGALACTOSYLXYLOSYLPROTEIN 3-BETA-GLUCURONOSYLTRANSFERASE 3"/>
    <property type="match status" value="1"/>
</dbReference>
<keyword evidence="4" id="KW-0812">Transmembrane</keyword>
<dbReference type="EC" id="2.4.-.-" evidence="11"/>
<keyword evidence="10 11" id="KW-0961">Cell wall biogenesis/degradation</keyword>
<dbReference type="Gene3D" id="3.90.550.10">
    <property type="entry name" value="Spore Coat Polysaccharide Biosynthesis Protein SpsA, Chain A"/>
    <property type="match status" value="2"/>
</dbReference>
<evidence type="ECO:0000256" key="5">
    <source>
        <dbReference type="ARBA" id="ARBA00022968"/>
    </source>
</evidence>
<evidence type="ECO:0000256" key="4">
    <source>
        <dbReference type="ARBA" id="ARBA00022692"/>
    </source>
</evidence>
<organism evidence="12 13">
    <name type="scientific">Brassica rapa subsp. trilocularis</name>
    <dbReference type="NCBI Taxonomy" id="1813537"/>
    <lineage>
        <taxon>Eukaryota</taxon>
        <taxon>Viridiplantae</taxon>
        <taxon>Streptophyta</taxon>
        <taxon>Embryophyta</taxon>
        <taxon>Tracheophyta</taxon>
        <taxon>Spermatophyta</taxon>
        <taxon>Magnoliopsida</taxon>
        <taxon>eudicotyledons</taxon>
        <taxon>Gunneridae</taxon>
        <taxon>Pentapetalae</taxon>
        <taxon>rosids</taxon>
        <taxon>malvids</taxon>
        <taxon>Brassicales</taxon>
        <taxon>Brassicaceae</taxon>
        <taxon>Brassiceae</taxon>
        <taxon>Brassica</taxon>
    </lineage>
</organism>
<keyword evidence="6" id="KW-1133">Transmembrane helix</keyword>
<name>A0ABQ7LGI3_BRACM</name>
<evidence type="ECO:0000256" key="1">
    <source>
        <dbReference type="ARBA" id="ARBA00004323"/>
    </source>
</evidence>
<dbReference type="PANTHER" id="PTHR10896">
    <property type="entry name" value="GALACTOSYLGALACTOSYLXYLOSYLPROTEIN 3-BETA-GLUCURONOSYLTRANSFERASE BETA-1,3-GLUCURONYLTRANSFERASE"/>
    <property type="match status" value="1"/>
</dbReference>
<evidence type="ECO:0000256" key="10">
    <source>
        <dbReference type="ARBA" id="ARBA00023316"/>
    </source>
</evidence>
<sequence length="359" mass="41116">MRTVVVRFADADAVAYYIATAGFIDVSRRTRRSDAASDAASCVNEKNKRVQRNPRCLQSGELSLRCMSAHHSPPRRLLLRRVSVNTITPRTSPLIPKAWRRPFYQFLAFFLVGFLLGQTEEINRFNFEIKPKREDVAVDGVSFVEIEKKEEEMGVCGEEADHCVVEGNAASFGTSEILRKAGLMYRHLVCKRNMTSLKDRGVHQRNTALEHIELYKLDGVVYFADDDNVYSLELFQSLRQIRYEFEVYYAQNLECLLSMLCCLLFQETTFIEQVVADESDMQGVPPDCSRILNWHLHLDAGDIPYPQGWSIVIFSVELISKTCACTTVDLIVSRQQCTNLRDHIKCILDFFKNSDFGYC</sequence>
<evidence type="ECO:0000256" key="8">
    <source>
        <dbReference type="ARBA" id="ARBA00023136"/>
    </source>
</evidence>